<proteinExistence type="predicted"/>
<keyword evidence="2" id="KW-0812">Transmembrane</keyword>
<name>A0A2J6R3V4_HYAVF</name>
<sequence length="372" mass="41368">MAAFRKPAILRGRVRWTYFKQNTELHVFLALVVADALYRMVGGQISEAISAFFGVCIFCFLFAPVASMIADLFFEAMENLTRNVSSNKPPQSKHDGPPKRDPRPDSKSQTHNKHNSKGKGKSKGNPASQGKAPSFELHPSTANPPVEGSRPSKSGAVIAPASPSDRKVPKSYLARFVPEIRLQIFKHYFAMFRPESCYRESHYRNIESANLLNALKDGLPNDKLYQEALGQYRKSHQFGLLLSGEGIGKEYLDKLEAGVFQSLKDITFGPGVIEGLMRPDPVTLSSWNISYPQRDVAERISQWHLLQTIGLFGRGSCLGRAAEGLENITIFFGSSEDVEVSLLTSLLVIASKTFSMLKKSTAMVFRIIWFST</sequence>
<keyword evidence="4" id="KW-1185">Reference proteome</keyword>
<protein>
    <submittedName>
        <fullName evidence="3">Uncharacterized protein</fullName>
    </submittedName>
</protein>
<evidence type="ECO:0000313" key="3">
    <source>
        <dbReference type="EMBL" id="PMD33175.1"/>
    </source>
</evidence>
<dbReference type="OrthoDB" id="10340642at2759"/>
<feature type="compositionally biased region" description="Basic and acidic residues" evidence="1">
    <location>
        <begin position="92"/>
        <end position="108"/>
    </location>
</feature>
<evidence type="ECO:0000256" key="2">
    <source>
        <dbReference type="SAM" id="Phobius"/>
    </source>
</evidence>
<feature type="transmembrane region" description="Helical" evidence="2">
    <location>
        <begin position="48"/>
        <end position="74"/>
    </location>
</feature>
<accession>A0A2J6R3V4</accession>
<feature type="compositionally biased region" description="Basic residues" evidence="1">
    <location>
        <begin position="110"/>
        <end position="122"/>
    </location>
</feature>
<dbReference type="Proteomes" id="UP000235786">
    <property type="component" value="Unassembled WGS sequence"/>
</dbReference>
<keyword evidence="2" id="KW-0472">Membrane</keyword>
<evidence type="ECO:0000256" key="1">
    <source>
        <dbReference type="SAM" id="MobiDB-lite"/>
    </source>
</evidence>
<feature type="region of interest" description="Disordered" evidence="1">
    <location>
        <begin position="83"/>
        <end position="166"/>
    </location>
</feature>
<evidence type="ECO:0000313" key="4">
    <source>
        <dbReference type="Proteomes" id="UP000235786"/>
    </source>
</evidence>
<reference evidence="3 4" key="1">
    <citation type="submission" date="2016-04" db="EMBL/GenBank/DDBJ databases">
        <title>A degradative enzymes factory behind the ericoid mycorrhizal symbiosis.</title>
        <authorList>
            <consortium name="DOE Joint Genome Institute"/>
            <person name="Martino E."/>
            <person name="Morin E."/>
            <person name="Grelet G."/>
            <person name="Kuo A."/>
            <person name="Kohler A."/>
            <person name="Daghino S."/>
            <person name="Barry K."/>
            <person name="Choi C."/>
            <person name="Cichocki N."/>
            <person name="Clum A."/>
            <person name="Copeland A."/>
            <person name="Hainaut M."/>
            <person name="Haridas S."/>
            <person name="Labutti K."/>
            <person name="Lindquist E."/>
            <person name="Lipzen A."/>
            <person name="Khouja H.-R."/>
            <person name="Murat C."/>
            <person name="Ohm R."/>
            <person name="Olson A."/>
            <person name="Spatafora J."/>
            <person name="Veneault-Fourrey C."/>
            <person name="Henrissat B."/>
            <person name="Grigoriev I."/>
            <person name="Martin F."/>
            <person name="Perotto S."/>
        </authorList>
    </citation>
    <scope>NUCLEOTIDE SEQUENCE [LARGE SCALE GENOMIC DNA]</scope>
    <source>
        <strain evidence="3 4">F</strain>
    </source>
</reference>
<organism evidence="3 4">
    <name type="scientific">Hyaloscypha variabilis (strain UAMH 11265 / GT02V1 / F)</name>
    <name type="common">Meliniomyces variabilis</name>
    <dbReference type="NCBI Taxonomy" id="1149755"/>
    <lineage>
        <taxon>Eukaryota</taxon>
        <taxon>Fungi</taxon>
        <taxon>Dikarya</taxon>
        <taxon>Ascomycota</taxon>
        <taxon>Pezizomycotina</taxon>
        <taxon>Leotiomycetes</taxon>
        <taxon>Helotiales</taxon>
        <taxon>Hyaloscyphaceae</taxon>
        <taxon>Hyaloscypha</taxon>
        <taxon>Hyaloscypha variabilis</taxon>
    </lineage>
</organism>
<keyword evidence="2" id="KW-1133">Transmembrane helix</keyword>
<dbReference type="EMBL" id="KZ613956">
    <property type="protein sequence ID" value="PMD33175.1"/>
    <property type="molecule type" value="Genomic_DNA"/>
</dbReference>
<gene>
    <name evidence="3" type="ORF">L207DRAFT_571403</name>
</gene>
<dbReference type="AlphaFoldDB" id="A0A2J6R3V4"/>